<evidence type="ECO:0000313" key="7">
    <source>
        <dbReference type="EMBL" id="GAI50039.1"/>
    </source>
</evidence>
<evidence type="ECO:0000256" key="3">
    <source>
        <dbReference type="ARBA" id="ARBA00022840"/>
    </source>
</evidence>
<evidence type="ECO:0000256" key="5">
    <source>
        <dbReference type="ARBA" id="ARBA00023146"/>
    </source>
</evidence>
<gene>
    <name evidence="7" type="ORF">S06H3_57817</name>
</gene>
<dbReference type="PANTHER" id="PTHR45765">
    <property type="entry name" value="METHIONINE--TRNA LIGASE"/>
    <property type="match status" value="1"/>
</dbReference>
<dbReference type="InterPro" id="IPR014729">
    <property type="entry name" value="Rossmann-like_a/b/a_fold"/>
</dbReference>
<accession>X1R370</accession>
<dbReference type="InterPro" id="IPR033911">
    <property type="entry name" value="MetRS_core"/>
</dbReference>
<reference evidence="7" key="1">
    <citation type="journal article" date="2014" name="Front. Microbiol.">
        <title>High frequency of phylogenetically diverse reductive dehalogenase-homologous genes in deep subseafloor sedimentary metagenomes.</title>
        <authorList>
            <person name="Kawai M."/>
            <person name="Futagami T."/>
            <person name="Toyoda A."/>
            <person name="Takaki Y."/>
            <person name="Nishi S."/>
            <person name="Hori S."/>
            <person name="Arai W."/>
            <person name="Tsubouchi T."/>
            <person name="Morono Y."/>
            <person name="Uchiyama I."/>
            <person name="Ito T."/>
            <person name="Fujiyama A."/>
            <person name="Inagaki F."/>
            <person name="Takami H."/>
        </authorList>
    </citation>
    <scope>NUCLEOTIDE SEQUENCE</scope>
    <source>
        <strain evidence="7">Expedition CK06-06</strain>
    </source>
</reference>
<evidence type="ECO:0000256" key="4">
    <source>
        <dbReference type="ARBA" id="ARBA00022917"/>
    </source>
</evidence>
<comment type="caution">
    <text evidence="7">The sequence shown here is derived from an EMBL/GenBank/DDBJ whole genome shotgun (WGS) entry which is preliminary data.</text>
</comment>
<dbReference type="EMBL" id="BARV01037363">
    <property type="protein sequence ID" value="GAI50039.1"/>
    <property type="molecule type" value="Genomic_DNA"/>
</dbReference>
<keyword evidence="3" id="KW-0067">ATP-binding</keyword>
<proteinExistence type="predicted"/>
<keyword evidence="5" id="KW-0030">Aminoacyl-tRNA synthetase</keyword>
<dbReference type="PANTHER" id="PTHR45765:SF1">
    <property type="entry name" value="METHIONINE--TRNA LIGASE, CYTOPLASMIC"/>
    <property type="match status" value="1"/>
</dbReference>
<keyword evidence="2" id="KW-0547">Nucleotide-binding</keyword>
<evidence type="ECO:0000256" key="2">
    <source>
        <dbReference type="ARBA" id="ARBA00022741"/>
    </source>
</evidence>
<dbReference type="InterPro" id="IPR015413">
    <property type="entry name" value="Methionyl/Leucyl_tRNA_Synth"/>
</dbReference>
<dbReference type="PRINTS" id="PR01041">
    <property type="entry name" value="TRNASYNTHMET"/>
</dbReference>
<dbReference type="GO" id="GO:0006431">
    <property type="term" value="P:methionyl-tRNA aminoacylation"/>
    <property type="evidence" value="ECO:0007669"/>
    <property type="project" value="InterPro"/>
</dbReference>
<evidence type="ECO:0000256" key="1">
    <source>
        <dbReference type="ARBA" id="ARBA00022598"/>
    </source>
</evidence>
<dbReference type="Gene3D" id="3.40.50.620">
    <property type="entry name" value="HUPs"/>
    <property type="match status" value="1"/>
</dbReference>
<dbReference type="InterPro" id="IPR023458">
    <property type="entry name" value="Met-tRNA_ligase_1"/>
</dbReference>
<dbReference type="SUPFAM" id="SSF52374">
    <property type="entry name" value="Nucleotidylyl transferase"/>
    <property type="match status" value="1"/>
</dbReference>
<feature type="non-terminal residue" evidence="7">
    <location>
        <position position="177"/>
    </location>
</feature>
<dbReference type="GO" id="GO:0004825">
    <property type="term" value="F:methionine-tRNA ligase activity"/>
    <property type="evidence" value="ECO:0007669"/>
    <property type="project" value="InterPro"/>
</dbReference>
<keyword evidence="4" id="KW-0648">Protein biosynthesis</keyword>
<dbReference type="AlphaFoldDB" id="X1R370"/>
<feature type="domain" description="Methionyl/Leucyl tRNA synthetase" evidence="6">
    <location>
        <begin position="3"/>
        <end position="176"/>
    </location>
</feature>
<protein>
    <recommendedName>
        <fullName evidence="6">Methionyl/Leucyl tRNA synthetase domain-containing protein</fullName>
    </recommendedName>
</protein>
<dbReference type="GO" id="GO:0005524">
    <property type="term" value="F:ATP binding"/>
    <property type="evidence" value="ECO:0007669"/>
    <property type="project" value="UniProtKB-KW"/>
</dbReference>
<dbReference type="GO" id="GO:0005829">
    <property type="term" value="C:cytosol"/>
    <property type="evidence" value="ECO:0007669"/>
    <property type="project" value="TreeGrafter"/>
</dbReference>
<organism evidence="7">
    <name type="scientific">marine sediment metagenome</name>
    <dbReference type="NCBI Taxonomy" id="412755"/>
    <lineage>
        <taxon>unclassified sequences</taxon>
        <taxon>metagenomes</taxon>
        <taxon>ecological metagenomes</taxon>
    </lineage>
</organism>
<sequence length="177" mass="20420">MANKLDEWFKIGLKDWDISRDGPYFGFKIPGEENKFFYVWLDAPIGYMASAKNYCVRNGLDFDKVWNSDEYELYHFIGKDIVYFHALFWPAMLIGAGFKTADKLFVHGFLTVNGEKMSKSRGTFINAGTYIKHLDPEYLRYYYASKLTGGVEDIDLRTEDFVNKINSDLVGKLANIA</sequence>
<keyword evidence="1" id="KW-0436">Ligase</keyword>
<name>X1R370_9ZZZZ</name>
<dbReference type="Pfam" id="PF09334">
    <property type="entry name" value="tRNA-synt_1g"/>
    <property type="match status" value="1"/>
</dbReference>
<evidence type="ECO:0000259" key="6">
    <source>
        <dbReference type="Pfam" id="PF09334"/>
    </source>
</evidence>